<evidence type="ECO:0000313" key="1">
    <source>
        <dbReference type="EMBL" id="BCF95364.1"/>
    </source>
</evidence>
<gene>
    <name evidence="1" type="ORF">PPGU16_84310</name>
</gene>
<dbReference type="EMBL" id="AP023178">
    <property type="protein sequence ID" value="BCF95364.1"/>
    <property type="molecule type" value="Genomic_DNA"/>
</dbReference>
<sequence>MRSYKEFPKGDARRYFTVLVAIVDLGGDATLHYISQRVGCTRAEAQRAIETAAEQFGMDIEKAGPVYRITGWGALDKREVRKLLEV</sequence>
<dbReference type="InterPro" id="IPR036388">
    <property type="entry name" value="WH-like_DNA-bd_sf"/>
</dbReference>
<dbReference type="Gene3D" id="1.10.10.10">
    <property type="entry name" value="Winged helix-like DNA-binding domain superfamily/Winged helix DNA-binding domain"/>
    <property type="match status" value="1"/>
</dbReference>
<keyword evidence="1" id="KW-0614">Plasmid</keyword>
<dbReference type="RefSeq" id="WP_180727791.1">
    <property type="nucleotide sequence ID" value="NZ_AP023178.1"/>
</dbReference>
<proteinExistence type="predicted"/>
<evidence type="ECO:0000313" key="2">
    <source>
        <dbReference type="Proteomes" id="UP000510888"/>
    </source>
</evidence>
<name>A0A7I8C2U8_9BURK</name>
<keyword evidence="2" id="KW-1185">Reference proteome</keyword>
<dbReference type="AlphaFoldDB" id="A0A7I8C2U8"/>
<dbReference type="Proteomes" id="UP000510888">
    <property type="component" value="Plasmid PPGU16_p3"/>
</dbReference>
<protein>
    <submittedName>
        <fullName evidence="1">Uncharacterized protein</fullName>
    </submittedName>
</protein>
<accession>A0A7I8C2U8</accession>
<organism evidence="1 2">
    <name type="scientific">Paraburkholderia largidicola</name>
    <dbReference type="NCBI Taxonomy" id="3014751"/>
    <lineage>
        <taxon>Bacteria</taxon>
        <taxon>Pseudomonadati</taxon>
        <taxon>Pseudomonadota</taxon>
        <taxon>Betaproteobacteria</taxon>
        <taxon>Burkholderiales</taxon>
        <taxon>Burkholderiaceae</taxon>
        <taxon>Paraburkholderia</taxon>
    </lineage>
</organism>
<reference evidence="1 2" key="1">
    <citation type="journal article" date="2020" name="Genes (Basel)">
        <title>Genomic Comparison of Insect Gut Symbionts from Divergent Burkholderia Subclades.</title>
        <authorList>
            <person name="Takeshita K."/>
            <person name="Kikuchi Y."/>
        </authorList>
    </citation>
    <scope>NUCLEOTIDE SEQUENCE [LARGE SCALE GENOMIC DNA]</scope>
    <source>
        <strain evidence="1 2">PGU16</strain>
        <plasmid evidence="1 2">PPGU16_p3</plasmid>
    </source>
</reference>
<geneLocation type="plasmid" evidence="1 2">
    <name>PPGU16_p3</name>
</geneLocation>
<dbReference type="KEGG" id="plad:PPGU16_84310"/>